<dbReference type="GO" id="GO:0070062">
    <property type="term" value="C:extracellular exosome"/>
    <property type="evidence" value="ECO:0007669"/>
    <property type="project" value="TreeGrafter"/>
</dbReference>
<dbReference type="InterPro" id="IPR043245">
    <property type="entry name" value="C8G"/>
</dbReference>
<dbReference type="InterPro" id="IPR012674">
    <property type="entry name" value="Calycin"/>
</dbReference>
<feature type="domain" description="Lipocalin/cytosolic fatty-acid binding" evidence="2">
    <location>
        <begin position="67"/>
        <end position="197"/>
    </location>
</feature>
<proteinExistence type="predicted"/>
<dbReference type="GO" id="GO:0006956">
    <property type="term" value="P:complement activation"/>
    <property type="evidence" value="ECO:0007669"/>
    <property type="project" value="InterPro"/>
</dbReference>
<accession>A0AA47M7G7</accession>
<sequence>MTGLWHCVTLAVVLMCVCLWGSATADPVGAAKVRERIVRKQKPPNPTANPVDRIPVGRPIDMSMLRGKWYLLNLASKCPYQLRPGSRAEATFIDLTPPEGPGSSMSVSTKTRFNHDCWEIIQQYYPTPTQGRYLLKGKKDSESDTDVIIMEVDNAYAFILYQRKGMVTLKLYGRSTINLSEPMLAKFERLAQEYNMSLAYLFPFPTFGKSTSSLPVRRNYINIFILADMWVNYQTIQQEILQIKSWRNMCHV</sequence>
<dbReference type="GO" id="GO:0072562">
    <property type="term" value="C:blood microparticle"/>
    <property type="evidence" value="ECO:0007669"/>
    <property type="project" value="TreeGrafter"/>
</dbReference>
<dbReference type="Proteomes" id="UP001174136">
    <property type="component" value="Unassembled WGS sequence"/>
</dbReference>
<feature type="chain" id="PRO_5041274770" evidence="1">
    <location>
        <begin position="26"/>
        <end position="252"/>
    </location>
</feature>
<dbReference type="GO" id="GO:0001848">
    <property type="term" value="F:complement binding"/>
    <property type="evidence" value="ECO:0007669"/>
    <property type="project" value="TreeGrafter"/>
</dbReference>
<keyword evidence="1" id="KW-0732">Signal</keyword>
<keyword evidence="4" id="KW-1185">Reference proteome</keyword>
<reference evidence="3" key="1">
    <citation type="journal article" date="2023" name="Front. Mar. Sci.">
        <title>A new Merluccius polli reference genome to investigate the effects of global change in West African waters.</title>
        <authorList>
            <person name="Mateo J.L."/>
            <person name="Blanco-Fernandez C."/>
            <person name="Garcia-Vazquez E."/>
            <person name="Machado-Schiaffino G."/>
        </authorList>
    </citation>
    <scope>NUCLEOTIDE SEQUENCE</scope>
    <source>
        <strain evidence="3">C29</strain>
        <tissue evidence="3">Fin</tissue>
    </source>
</reference>
<evidence type="ECO:0000313" key="3">
    <source>
        <dbReference type="EMBL" id="KAK0135059.1"/>
    </source>
</evidence>
<dbReference type="EMBL" id="JAOPHQ010005486">
    <property type="protein sequence ID" value="KAK0135059.1"/>
    <property type="molecule type" value="Genomic_DNA"/>
</dbReference>
<dbReference type="AlphaFoldDB" id="A0AA47M7G7"/>
<dbReference type="PANTHER" id="PTHR47304:SF1">
    <property type="entry name" value="COMPLEMENT COMPONENT C8 GAMMA CHAIN"/>
    <property type="match status" value="1"/>
</dbReference>
<dbReference type="PANTHER" id="PTHR47304">
    <property type="entry name" value="COMPLEMENT COMPONENT C8 GAMMA CHAIN"/>
    <property type="match status" value="1"/>
</dbReference>
<comment type="caution">
    <text evidence="3">The sequence shown here is derived from an EMBL/GenBank/DDBJ whole genome shotgun (WGS) entry which is preliminary data.</text>
</comment>
<dbReference type="Pfam" id="PF00061">
    <property type="entry name" value="Lipocalin"/>
    <property type="match status" value="1"/>
</dbReference>
<dbReference type="InterPro" id="IPR000566">
    <property type="entry name" value="Lipocln_cytosolic_FA-bd_dom"/>
</dbReference>
<protein>
    <submittedName>
        <fullName evidence="3">Complement component C8 gamma chain</fullName>
    </submittedName>
</protein>
<dbReference type="GO" id="GO:0005579">
    <property type="term" value="C:membrane attack complex"/>
    <property type="evidence" value="ECO:0007669"/>
    <property type="project" value="InterPro"/>
</dbReference>
<dbReference type="SUPFAM" id="SSF50814">
    <property type="entry name" value="Lipocalins"/>
    <property type="match status" value="1"/>
</dbReference>
<evidence type="ECO:0000313" key="4">
    <source>
        <dbReference type="Proteomes" id="UP001174136"/>
    </source>
</evidence>
<organism evidence="3 4">
    <name type="scientific">Merluccius polli</name>
    <name type="common">Benguela hake</name>
    <name type="synonym">Merluccius cadenati</name>
    <dbReference type="NCBI Taxonomy" id="89951"/>
    <lineage>
        <taxon>Eukaryota</taxon>
        <taxon>Metazoa</taxon>
        <taxon>Chordata</taxon>
        <taxon>Craniata</taxon>
        <taxon>Vertebrata</taxon>
        <taxon>Euteleostomi</taxon>
        <taxon>Actinopterygii</taxon>
        <taxon>Neopterygii</taxon>
        <taxon>Teleostei</taxon>
        <taxon>Neoteleostei</taxon>
        <taxon>Acanthomorphata</taxon>
        <taxon>Zeiogadaria</taxon>
        <taxon>Gadariae</taxon>
        <taxon>Gadiformes</taxon>
        <taxon>Gadoidei</taxon>
        <taxon>Merlucciidae</taxon>
        <taxon>Merluccius</taxon>
    </lineage>
</organism>
<evidence type="ECO:0000259" key="2">
    <source>
        <dbReference type="Pfam" id="PF00061"/>
    </source>
</evidence>
<evidence type="ECO:0000256" key="1">
    <source>
        <dbReference type="SAM" id="SignalP"/>
    </source>
</evidence>
<name>A0AA47M7G7_MERPO</name>
<feature type="signal peptide" evidence="1">
    <location>
        <begin position="1"/>
        <end position="25"/>
    </location>
</feature>
<gene>
    <name evidence="3" type="primary">C8G</name>
    <name evidence="3" type="ORF">N1851_029134</name>
</gene>
<dbReference type="Gene3D" id="2.40.128.20">
    <property type="match status" value="1"/>
</dbReference>